<evidence type="ECO:0000313" key="2">
    <source>
        <dbReference type="EMBL" id="PWA45836.1"/>
    </source>
</evidence>
<feature type="signal peptide" evidence="1">
    <location>
        <begin position="1"/>
        <end position="27"/>
    </location>
</feature>
<reference evidence="2 3" key="1">
    <citation type="journal article" date="2018" name="Mol. Plant">
        <title>The genome of Artemisia annua provides insight into the evolution of Asteraceae family and artemisinin biosynthesis.</title>
        <authorList>
            <person name="Shen Q."/>
            <person name="Zhang L."/>
            <person name="Liao Z."/>
            <person name="Wang S."/>
            <person name="Yan T."/>
            <person name="Shi P."/>
            <person name="Liu M."/>
            <person name="Fu X."/>
            <person name="Pan Q."/>
            <person name="Wang Y."/>
            <person name="Lv Z."/>
            <person name="Lu X."/>
            <person name="Zhang F."/>
            <person name="Jiang W."/>
            <person name="Ma Y."/>
            <person name="Chen M."/>
            <person name="Hao X."/>
            <person name="Li L."/>
            <person name="Tang Y."/>
            <person name="Lv G."/>
            <person name="Zhou Y."/>
            <person name="Sun X."/>
            <person name="Brodelius P.E."/>
            <person name="Rose J.K.C."/>
            <person name="Tang K."/>
        </authorList>
    </citation>
    <scope>NUCLEOTIDE SEQUENCE [LARGE SCALE GENOMIC DNA]</scope>
    <source>
        <strain evidence="3">cv. Huhao1</strain>
        <tissue evidence="2">Leaf</tissue>
    </source>
</reference>
<organism evidence="2 3">
    <name type="scientific">Artemisia annua</name>
    <name type="common">Sweet wormwood</name>
    <dbReference type="NCBI Taxonomy" id="35608"/>
    <lineage>
        <taxon>Eukaryota</taxon>
        <taxon>Viridiplantae</taxon>
        <taxon>Streptophyta</taxon>
        <taxon>Embryophyta</taxon>
        <taxon>Tracheophyta</taxon>
        <taxon>Spermatophyta</taxon>
        <taxon>Magnoliopsida</taxon>
        <taxon>eudicotyledons</taxon>
        <taxon>Gunneridae</taxon>
        <taxon>Pentapetalae</taxon>
        <taxon>asterids</taxon>
        <taxon>campanulids</taxon>
        <taxon>Asterales</taxon>
        <taxon>Asteraceae</taxon>
        <taxon>Asteroideae</taxon>
        <taxon>Anthemideae</taxon>
        <taxon>Artemisiinae</taxon>
        <taxon>Artemisia</taxon>
    </lineage>
</organism>
<evidence type="ECO:0000256" key="1">
    <source>
        <dbReference type="SAM" id="SignalP"/>
    </source>
</evidence>
<sequence length="85" mass="9593">MILGTHKLFILFTCIGILAVNPYKVSGIRIIDCETRLIHRVLKTVVMEDDHKANLSAAAENKKFDAYKTSKRTVRKGSDPIHNRA</sequence>
<dbReference type="Proteomes" id="UP000245207">
    <property type="component" value="Unassembled WGS sequence"/>
</dbReference>
<name>A0A2U1LA27_ARTAN</name>
<dbReference type="OrthoDB" id="683168at2759"/>
<protein>
    <submittedName>
        <fullName evidence="2">CLAVATA3/ESR (CLE)-related protein 45</fullName>
    </submittedName>
</protein>
<dbReference type="STRING" id="35608.A0A2U1LA27"/>
<keyword evidence="1" id="KW-0732">Signal</keyword>
<dbReference type="PANTHER" id="PTHR36726:SF4">
    <property type="entry name" value="CLAVATA3_ESR (CLE)-RELATED PROTEIN 45"/>
    <property type="match status" value="1"/>
</dbReference>
<comment type="caution">
    <text evidence="2">The sequence shown here is derived from an EMBL/GenBank/DDBJ whole genome shotgun (WGS) entry which is preliminary data.</text>
</comment>
<dbReference type="AlphaFoldDB" id="A0A2U1LA27"/>
<feature type="chain" id="PRO_5015538122" evidence="1">
    <location>
        <begin position="28"/>
        <end position="85"/>
    </location>
</feature>
<dbReference type="PANTHER" id="PTHR36726">
    <property type="entry name" value="CLAVATA3/ESR (CLE)-RELATED PROTEIN 45"/>
    <property type="match status" value="1"/>
</dbReference>
<keyword evidence="3" id="KW-1185">Reference proteome</keyword>
<dbReference type="InterPro" id="IPR038821">
    <property type="entry name" value="CLE45-like"/>
</dbReference>
<dbReference type="EMBL" id="PKPP01010573">
    <property type="protein sequence ID" value="PWA45836.1"/>
    <property type="molecule type" value="Genomic_DNA"/>
</dbReference>
<accession>A0A2U1LA27</accession>
<gene>
    <name evidence="2" type="ORF">CTI12_AA253460</name>
</gene>
<proteinExistence type="predicted"/>
<evidence type="ECO:0000313" key="3">
    <source>
        <dbReference type="Proteomes" id="UP000245207"/>
    </source>
</evidence>